<gene>
    <name evidence="8" type="primary">tilS</name>
    <name evidence="11" type="ordered locus">Spico_0971</name>
</gene>
<dbReference type="KEGG" id="scc:Spico_0971"/>
<dbReference type="SUPFAM" id="SSF56037">
    <property type="entry name" value="PheT/TilS domain"/>
    <property type="match status" value="1"/>
</dbReference>
<evidence type="ECO:0000256" key="7">
    <source>
        <dbReference type="ARBA" id="ARBA00048539"/>
    </source>
</evidence>
<reference evidence="11 12" key="2">
    <citation type="journal article" date="2012" name="Stand. Genomic Sci.">
        <title>Complete genome sequence of the termite hindgut bacterium Spirochaeta coccoides type strain (SPN1(T)), reclassification in the genus Sphaerochaeta as Sphaerochaeta coccoides comb. nov. and emendations of the family Spirochaetaceae and the genus Sphaerochaeta.</title>
        <authorList>
            <person name="Abt B."/>
            <person name="Han C."/>
            <person name="Scheuner C."/>
            <person name="Lu M."/>
            <person name="Lapidus A."/>
            <person name="Nolan M."/>
            <person name="Lucas S."/>
            <person name="Hammon N."/>
            <person name="Deshpande S."/>
            <person name="Cheng J.F."/>
            <person name="Tapia R."/>
            <person name="Goodwin L.A."/>
            <person name="Pitluck S."/>
            <person name="Liolios K."/>
            <person name="Pagani I."/>
            <person name="Ivanova N."/>
            <person name="Mavromatis K."/>
            <person name="Mikhailova N."/>
            <person name="Huntemann M."/>
            <person name="Pati A."/>
            <person name="Chen A."/>
            <person name="Palaniappan K."/>
            <person name="Land M."/>
            <person name="Hauser L."/>
            <person name="Brambilla E.M."/>
            <person name="Rohde M."/>
            <person name="Spring S."/>
            <person name="Gronow S."/>
            <person name="Goker M."/>
            <person name="Woyke T."/>
            <person name="Bristow J."/>
            <person name="Eisen J.A."/>
            <person name="Markowitz V."/>
            <person name="Hugenholtz P."/>
            <person name="Kyrpides N.C."/>
            <person name="Klenk H.P."/>
            <person name="Detter J.C."/>
        </authorList>
    </citation>
    <scope>NUCLEOTIDE SEQUENCE [LARGE SCALE GENOMIC DNA]</scope>
    <source>
        <strain evidence="12">ATCC BAA-1237 / DSM 17374 / SPN1</strain>
    </source>
</reference>
<evidence type="ECO:0000256" key="8">
    <source>
        <dbReference type="HAMAP-Rule" id="MF_01161"/>
    </source>
</evidence>
<dbReference type="GO" id="GO:0005737">
    <property type="term" value="C:cytoplasm"/>
    <property type="evidence" value="ECO:0007669"/>
    <property type="project" value="UniProtKB-SubCell"/>
</dbReference>
<evidence type="ECO:0000313" key="11">
    <source>
        <dbReference type="EMBL" id="AEC02195.1"/>
    </source>
</evidence>
<evidence type="ECO:0000256" key="1">
    <source>
        <dbReference type="ARBA" id="ARBA00004496"/>
    </source>
</evidence>
<dbReference type="HAMAP" id="MF_01161">
    <property type="entry name" value="tRNA_Ile_lys_synt"/>
    <property type="match status" value="1"/>
</dbReference>
<dbReference type="EMBL" id="CP002659">
    <property type="protein sequence ID" value="AEC02195.1"/>
    <property type="molecule type" value="Genomic_DNA"/>
</dbReference>
<feature type="compositionally biased region" description="Polar residues" evidence="9">
    <location>
        <begin position="1"/>
        <end position="15"/>
    </location>
</feature>
<dbReference type="Gene3D" id="3.40.50.620">
    <property type="entry name" value="HUPs"/>
    <property type="match status" value="1"/>
</dbReference>
<name>F4GIR1_PARC1</name>
<proteinExistence type="inferred from homology"/>
<dbReference type="NCBIfam" id="TIGR02432">
    <property type="entry name" value="lysidine_TilS_N"/>
    <property type="match status" value="1"/>
</dbReference>
<comment type="domain">
    <text evidence="8">The N-terminal region contains the highly conserved SGGXDS motif, predicted to be a P-loop motif involved in ATP binding.</text>
</comment>
<dbReference type="InterPro" id="IPR014729">
    <property type="entry name" value="Rossmann-like_a/b/a_fold"/>
</dbReference>
<comment type="catalytic activity">
    <reaction evidence="7 8">
        <text>cytidine(34) in tRNA(Ile2) + L-lysine + ATP = lysidine(34) in tRNA(Ile2) + AMP + diphosphate + H(+)</text>
        <dbReference type="Rhea" id="RHEA:43744"/>
        <dbReference type="Rhea" id="RHEA-COMP:10625"/>
        <dbReference type="Rhea" id="RHEA-COMP:10670"/>
        <dbReference type="ChEBI" id="CHEBI:15378"/>
        <dbReference type="ChEBI" id="CHEBI:30616"/>
        <dbReference type="ChEBI" id="CHEBI:32551"/>
        <dbReference type="ChEBI" id="CHEBI:33019"/>
        <dbReference type="ChEBI" id="CHEBI:82748"/>
        <dbReference type="ChEBI" id="CHEBI:83665"/>
        <dbReference type="ChEBI" id="CHEBI:456215"/>
        <dbReference type="EC" id="6.3.4.19"/>
    </reaction>
</comment>
<dbReference type="eggNOG" id="COG0037">
    <property type="taxonomic scope" value="Bacteria"/>
</dbReference>
<dbReference type="SUPFAM" id="SSF52402">
    <property type="entry name" value="Adenine nucleotide alpha hydrolases-like"/>
    <property type="match status" value="1"/>
</dbReference>
<protein>
    <recommendedName>
        <fullName evidence="8">tRNA(Ile)-lysidine synthase</fullName>
        <ecNumber evidence="8">6.3.4.19</ecNumber>
    </recommendedName>
    <alternativeName>
        <fullName evidence="8">tRNA(Ile)-2-lysyl-cytidine synthase</fullName>
    </alternativeName>
    <alternativeName>
        <fullName evidence="8">tRNA(Ile)-lysidine synthetase</fullName>
    </alternativeName>
</protein>
<reference evidence="12" key="1">
    <citation type="submission" date="2011-04" db="EMBL/GenBank/DDBJ databases">
        <title>The complete genome of Spirochaeta coccoides DSM 17374.</title>
        <authorList>
            <person name="Lucas S."/>
            <person name="Copeland A."/>
            <person name="Lapidus A."/>
            <person name="Bruce D."/>
            <person name="Goodwin L."/>
            <person name="Pitluck S."/>
            <person name="Peters L."/>
            <person name="Kyrpides N."/>
            <person name="Mavromatis K."/>
            <person name="Pagani I."/>
            <person name="Ivanova N."/>
            <person name="Ovchinnikova G."/>
            <person name="Lu M."/>
            <person name="Detter J.C."/>
            <person name="Tapia R."/>
            <person name="Han C."/>
            <person name="Land M."/>
            <person name="Hauser L."/>
            <person name="Markowitz V."/>
            <person name="Cheng J.-F."/>
            <person name="Hugenholtz P."/>
            <person name="Woyke T."/>
            <person name="Wu D."/>
            <person name="Spring S."/>
            <person name="Schroeder M."/>
            <person name="Brambilla E."/>
            <person name="Klenk H.-P."/>
            <person name="Eisen J.A."/>
        </authorList>
    </citation>
    <scope>NUCLEOTIDE SEQUENCE [LARGE SCALE GENOMIC DNA]</scope>
    <source>
        <strain evidence="12">ATCC BAA-1237 / DSM 17374 / SPN1</strain>
    </source>
</reference>
<keyword evidence="4 8" id="KW-0819">tRNA processing</keyword>
<dbReference type="InterPro" id="IPR012795">
    <property type="entry name" value="tRNA_Ile_lys_synt_N"/>
</dbReference>
<dbReference type="HOGENOM" id="CLU_018869_0_1_12"/>
<evidence type="ECO:0000256" key="9">
    <source>
        <dbReference type="SAM" id="MobiDB-lite"/>
    </source>
</evidence>
<dbReference type="Pfam" id="PF01171">
    <property type="entry name" value="ATP_bind_3"/>
    <property type="match status" value="1"/>
</dbReference>
<feature type="domain" description="Lysidine-tRNA(Ile) synthetase C-terminal" evidence="10">
    <location>
        <begin position="411"/>
        <end position="477"/>
    </location>
</feature>
<comment type="subcellular location">
    <subcellularLocation>
        <location evidence="1 8">Cytoplasm</location>
    </subcellularLocation>
</comment>
<comment type="similarity">
    <text evidence="8">Belongs to the tRNA(Ile)-lysidine synthase family.</text>
</comment>
<keyword evidence="3 8" id="KW-0436">Ligase</keyword>
<dbReference type="PANTHER" id="PTHR43033">
    <property type="entry name" value="TRNA(ILE)-LYSIDINE SYNTHASE-RELATED"/>
    <property type="match status" value="1"/>
</dbReference>
<keyword evidence="6 8" id="KW-0067">ATP-binding</keyword>
<keyword evidence="2 8" id="KW-0963">Cytoplasm</keyword>
<evidence type="ECO:0000256" key="3">
    <source>
        <dbReference type="ARBA" id="ARBA00022598"/>
    </source>
</evidence>
<dbReference type="SMART" id="SM00977">
    <property type="entry name" value="TilS_C"/>
    <property type="match status" value="1"/>
</dbReference>
<dbReference type="Proteomes" id="UP000007939">
    <property type="component" value="Chromosome"/>
</dbReference>
<dbReference type="STRING" id="760011.Spico_0971"/>
<organism evidence="11 12">
    <name type="scientific">Parasphaerochaeta coccoides (strain ATCC BAA-1237 / DSM 17374 / SPN1)</name>
    <name type="common">Sphaerochaeta coccoides</name>
    <dbReference type="NCBI Taxonomy" id="760011"/>
    <lineage>
        <taxon>Bacteria</taxon>
        <taxon>Pseudomonadati</taxon>
        <taxon>Spirochaetota</taxon>
        <taxon>Spirochaetia</taxon>
        <taxon>Spirochaetales</taxon>
        <taxon>Sphaerochaetaceae</taxon>
        <taxon>Parasphaerochaeta</taxon>
    </lineage>
</organism>
<comment type="function">
    <text evidence="8">Ligates lysine onto the cytidine present at position 34 of the AUA codon-specific tRNA(Ile) that contains the anticodon CAU, in an ATP-dependent manner. Cytidine is converted to lysidine, thus changing the amino acid specificity of the tRNA from methionine to isoleucine.</text>
</comment>
<evidence type="ECO:0000256" key="6">
    <source>
        <dbReference type="ARBA" id="ARBA00022840"/>
    </source>
</evidence>
<dbReference type="GO" id="GO:0006400">
    <property type="term" value="P:tRNA modification"/>
    <property type="evidence" value="ECO:0007669"/>
    <property type="project" value="UniProtKB-UniRule"/>
</dbReference>
<keyword evidence="12" id="KW-1185">Reference proteome</keyword>
<accession>F4GIR1</accession>
<dbReference type="EC" id="6.3.4.19" evidence="8"/>
<dbReference type="CDD" id="cd01992">
    <property type="entry name" value="TilS_N"/>
    <property type="match status" value="1"/>
</dbReference>
<dbReference type="NCBIfam" id="TIGR02433">
    <property type="entry name" value="lysidine_TilS_C"/>
    <property type="match status" value="1"/>
</dbReference>
<feature type="binding site" evidence="8">
    <location>
        <begin position="57"/>
        <end position="62"/>
    </location>
    <ligand>
        <name>ATP</name>
        <dbReference type="ChEBI" id="CHEBI:30616"/>
    </ligand>
</feature>
<evidence type="ECO:0000313" key="12">
    <source>
        <dbReference type="Proteomes" id="UP000007939"/>
    </source>
</evidence>
<dbReference type="RefSeq" id="WP_013739590.1">
    <property type="nucleotide sequence ID" value="NC_015436.1"/>
</dbReference>
<dbReference type="GO" id="GO:0032267">
    <property type="term" value="F:tRNA(Ile)-lysidine synthase activity"/>
    <property type="evidence" value="ECO:0007669"/>
    <property type="project" value="UniProtKB-EC"/>
</dbReference>
<dbReference type="InterPro" id="IPR012094">
    <property type="entry name" value="tRNA_Ile_lys_synt"/>
</dbReference>
<evidence type="ECO:0000256" key="5">
    <source>
        <dbReference type="ARBA" id="ARBA00022741"/>
    </source>
</evidence>
<evidence type="ECO:0000256" key="4">
    <source>
        <dbReference type="ARBA" id="ARBA00022694"/>
    </source>
</evidence>
<dbReference type="InterPro" id="IPR012796">
    <property type="entry name" value="Lysidine-tRNA-synth_C"/>
</dbReference>
<dbReference type="GO" id="GO:0005524">
    <property type="term" value="F:ATP binding"/>
    <property type="evidence" value="ECO:0007669"/>
    <property type="project" value="UniProtKB-UniRule"/>
</dbReference>
<dbReference type="OrthoDB" id="9807403at2"/>
<dbReference type="InterPro" id="IPR011063">
    <property type="entry name" value="TilS/TtcA_N"/>
</dbReference>
<dbReference type="PANTHER" id="PTHR43033:SF1">
    <property type="entry name" value="TRNA(ILE)-LYSIDINE SYNTHASE-RELATED"/>
    <property type="match status" value="1"/>
</dbReference>
<evidence type="ECO:0000256" key="2">
    <source>
        <dbReference type="ARBA" id="ARBA00022490"/>
    </source>
</evidence>
<keyword evidence="5 8" id="KW-0547">Nucleotide-binding</keyword>
<dbReference type="AlphaFoldDB" id="F4GIR1"/>
<feature type="region of interest" description="Disordered" evidence="9">
    <location>
        <begin position="1"/>
        <end position="24"/>
    </location>
</feature>
<evidence type="ECO:0000259" key="10">
    <source>
        <dbReference type="SMART" id="SM00977"/>
    </source>
</evidence>
<sequence length="499" mass="55406">MSSMEKSQTSKTDNTGIAERQTERNVGEASVPVLDRIRSFFSSRSWNPREGIVVAFSGGADSSALLYLLSRLVPASSLVAVYVNHRLRPAEELAGEIAHNTCFCAKLGIEIKIVDSGEDVISNRAAQEGDGIEAAARAVRYEILEAERARLGFPWIATGHTSDDQMETILHRLLRGCSVAALRGIEPVNGSVIRPLLDVSGTVLRSLLKDKGLSWSEDSTNAMDDYTRNRIRHDLVPVIMDIFPSARETLYGFSKRAGAAARFMEVSLPRFADFFTYDEGNVSAPLDFLRSLERHVMGEAVFGLWNLLHQKEGRNPRKLGFAALERLQDMIAAGEGRIFAWGSEAFVADGRFWWHFREEGSTGWCIPLEAGEGKTLLPDASWCVIREALTETFSVADQRLHICHEALVAPLMLRTWEEGDRMMLTEGTKTISDMLSAWKIPARERTRVFLLEDARGIQAVFASAWGGRDRMAAGLKAPHLAGKKLTLYSVQRRNDCCGK</sequence>